<organism evidence="1 2">
    <name type="scientific">Pseudodesulfovibrio sediminis</name>
    <dbReference type="NCBI Taxonomy" id="2810563"/>
    <lineage>
        <taxon>Bacteria</taxon>
        <taxon>Pseudomonadati</taxon>
        <taxon>Thermodesulfobacteriota</taxon>
        <taxon>Desulfovibrionia</taxon>
        <taxon>Desulfovibrionales</taxon>
        <taxon>Desulfovibrionaceae</taxon>
    </lineage>
</organism>
<protein>
    <submittedName>
        <fullName evidence="1">Uncharacterized protein</fullName>
    </submittedName>
</protein>
<dbReference type="Proteomes" id="UP001053296">
    <property type="component" value="Chromosome"/>
</dbReference>
<evidence type="ECO:0000313" key="2">
    <source>
        <dbReference type="Proteomes" id="UP001053296"/>
    </source>
</evidence>
<dbReference type="RefSeq" id="WP_229590725.1">
    <property type="nucleotide sequence ID" value="NZ_AP024485.1"/>
</dbReference>
<keyword evidence="2" id="KW-1185">Reference proteome</keyword>
<evidence type="ECO:0000313" key="1">
    <source>
        <dbReference type="EMBL" id="BCS88733.1"/>
    </source>
</evidence>
<proteinExistence type="predicted"/>
<name>A0ABN6EQN9_9BACT</name>
<reference evidence="1" key="1">
    <citation type="journal article" date="2022" name="Arch. Microbiol.">
        <title>Pseudodesulfovibrio sediminis sp. nov., a mesophilic and neutrophilic sulfate-reducing bacterium isolated from sediment of a brackish lake.</title>
        <authorList>
            <person name="Takahashi A."/>
            <person name="Kojima H."/>
            <person name="Watanabe M."/>
            <person name="Fukui M."/>
        </authorList>
    </citation>
    <scope>NUCLEOTIDE SEQUENCE</scope>
    <source>
        <strain evidence="1">SF6</strain>
    </source>
</reference>
<sequence>MDDTTADLIRALAEKNGLDPDTILAIETADGLPEELRDAMAAVLGDLTMFGQALDALDE</sequence>
<accession>A0ABN6EQN9</accession>
<dbReference type="EMBL" id="AP024485">
    <property type="protein sequence ID" value="BCS88733.1"/>
    <property type="molecule type" value="Genomic_DNA"/>
</dbReference>
<gene>
    <name evidence="1" type="ORF">PSDVSF_19750</name>
</gene>